<reference evidence="1 2" key="1">
    <citation type="journal article" date="2022" name="Hortic Res">
        <title>A haplotype resolved chromosomal level avocado genome allows analysis of novel avocado genes.</title>
        <authorList>
            <person name="Nath O."/>
            <person name="Fletcher S.J."/>
            <person name="Hayward A."/>
            <person name="Shaw L.M."/>
            <person name="Masouleh A.K."/>
            <person name="Furtado A."/>
            <person name="Henry R.J."/>
            <person name="Mitter N."/>
        </authorList>
    </citation>
    <scope>NUCLEOTIDE SEQUENCE [LARGE SCALE GENOMIC DNA]</scope>
    <source>
        <strain evidence="2">cv. Hass</strain>
    </source>
</reference>
<evidence type="ECO:0000313" key="1">
    <source>
        <dbReference type="EMBL" id="KAJ8635175.1"/>
    </source>
</evidence>
<name>A0ACC2LP11_PERAE</name>
<keyword evidence="2" id="KW-1185">Reference proteome</keyword>
<dbReference type="EMBL" id="CM056811">
    <property type="protein sequence ID" value="KAJ8635175.1"/>
    <property type="molecule type" value="Genomic_DNA"/>
</dbReference>
<gene>
    <name evidence="1" type="ORF">MRB53_009442</name>
</gene>
<comment type="caution">
    <text evidence="1">The sequence shown here is derived from an EMBL/GenBank/DDBJ whole genome shotgun (WGS) entry which is preliminary data.</text>
</comment>
<dbReference type="Proteomes" id="UP001234297">
    <property type="component" value="Chromosome 3"/>
</dbReference>
<evidence type="ECO:0000313" key="2">
    <source>
        <dbReference type="Proteomes" id="UP001234297"/>
    </source>
</evidence>
<organism evidence="1 2">
    <name type="scientific">Persea americana</name>
    <name type="common">Avocado</name>
    <dbReference type="NCBI Taxonomy" id="3435"/>
    <lineage>
        <taxon>Eukaryota</taxon>
        <taxon>Viridiplantae</taxon>
        <taxon>Streptophyta</taxon>
        <taxon>Embryophyta</taxon>
        <taxon>Tracheophyta</taxon>
        <taxon>Spermatophyta</taxon>
        <taxon>Magnoliopsida</taxon>
        <taxon>Magnoliidae</taxon>
        <taxon>Laurales</taxon>
        <taxon>Lauraceae</taxon>
        <taxon>Persea</taxon>
    </lineage>
</organism>
<sequence length="126" mass="14865">MVRRVQKYVETLDLLRIRNAMPNRAQQQPKNSVFVMTKWETFDPTAATSSSSNHSKLDWEFFNQLSLLFSYTSIKCLWLELGTLLLFFSTLTDPDAENPYRNHWCSFYCEDCGIKWLIIVLTFHSQ</sequence>
<proteinExistence type="predicted"/>
<accession>A0ACC2LP11</accession>
<protein>
    <submittedName>
        <fullName evidence="1">Uncharacterized protein</fullName>
    </submittedName>
</protein>